<dbReference type="InterPro" id="IPR013083">
    <property type="entry name" value="Znf_RING/FYVE/PHD"/>
</dbReference>
<feature type="coiled-coil region" evidence="9">
    <location>
        <begin position="212"/>
        <end position="246"/>
    </location>
</feature>
<feature type="repeat" description="NHL" evidence="8">
    <location>
        <begin position="766"/>
        <end position="809"/>
    </location>
</feature>
<accession>A0ABN8QPH1</accession>
<dbReference type="InterPro" id="IPR000315">
    <property type="entry name" value="Znf_B-box"/>
</dbReference>
<protein>
    <recommendedName>
        <fullName evidence="14">E3 ubiquitin-protein ligase TRIM71</fullName>
    </recommendedName>
</protein>
<dbReference type="InterPro" id="IPR011042">
    <property type="entry name" value="6-blade_b-propeller_TolB-like"/>
</dbReference>
<feature type="repeat" description="NHL" evidence="8">
    <location>
        <begin position="456"/>
        <end position="499"/>
    </location>
</feature>
<dbReference type="SUPFAM" id="SSF57845">
    <property type="entry name" value="B-box zinc-binding domain"/>
    <property type="match status" value="1"/>
</dbReference>
<keyword evidence="2" id="KW-0479">Metal-binding</keyword>
<dbReference type="InterPro" id="IPR001258">
    <property type="entry name" value="NHL_repeat"/>
</dbReference>
<sequence length="1039" mass="116848">MDIKNLLDNLHDQVSCSACLSTLTDPRQLPCLHSFCLHCLNELASISDFNGPFLTCPECRKRFRIPGSGNPSEFPSNFRINSLLDVLAIKEYSTARVKCGNCDKLSAQTSYCFQCGSFWCDECISAHNIIRANKEHRTLAINDFQDQDIEDLLRRPAFCQKRHHEKELLRFYCKDCKVAVCNTCVVTLHDGHNKMLLQEATDARRSQINSTIASLKQKVLEERKEVEKYNQKIIEIQMQVADVESQVEKNVDQIIGIVNAKKQKILDAVDSQARKSLEFLTLKKEKVQNKVTLVELATDQTESLMKRGSSAEILGFNETFDTILQRQSTEGSVDSECISRFKFTESKKLISLLNSEGIGSVKTVLFEVYKDQQLETNCNESSKASGGMERANVRGSPFEPVQKRTRRFKSVLSFGQPSVEILDRPWGVAVNSRDEIAVSEYGNCRISLFSSDGTYLRSFGKPGQNNGEFSFPCGIIFDKNHNILVADCHNPRVQVFDRNGNFLRKFGEQGCLDHQLNKPVGLSIDDNDDIIVTDQGYLKSAIKIFSSNGKYLRKFGEAGSLTQPYHCIQNGQYFIVSDTCSIKMFNLDGKFIYTFGKKGVNDGELNNPRYLSVSKDGLLMVCDSYNHRVQVFELPSGKFVTKFGCKGSERGEFRNPNATANLSDGRIVLCDQLNDRIQIFDQIKLHDEVCCSVCRLTFTDPKQLPCLHSFCLHCLNGLVRKSEFNGRFLTCPQCNKRLKIPGSGSPSELPNNLRINTKLNRTFRPLLSFGQKGKSVGMLHFPWGVAVNNHDEIAVSECGNHRITIFSSEGTYLKSFGRRGKSNGMFKNPSGIAFDQNNNILVVDSFNHRVQVFDRNGNFLRKFGEQGSLDHQLEHPNGLSINGNGELIVSDSGNKFIKIFSPNGNFLRKFGGAGSLVTPFHCIQHGQFFIVSDWSDHSFKMFDLEGNCISKYGKQGKGDGEFCDPRHFSVDKEGLLMICDGCSNRVQVFELNGTFVTKFGSKGSERGEFKFPNSTANLSDGRVVVCDSWNHRIQIFDKI</sequence>
<feature type="domain" description="B box-type" evidence="11">
    <location>
        <begin position="154"/>
        <end position="197"/>
    </location>
</feature>
<dbReference type="InterPro" id="IPR003649">
    <property type="entry name" value="Bbox_C"/>
</dbReference>
<dbReference type="InterPro" id="IPR017907">
    <property type="entry name" value="Znf_RING_CS"/>
</dbReference>
<dbReference type="Proteomes" id="UP001159427">
    <property type="component" value="Unassembled WGS sequence"/>
</dbReference>
<comment type="caution">
    <text evidence="12">The sequence shown here is derived from an EMBL/GenBank/DDBJ whole genome shotgun (WGS) entry which is preliminary data.</text>
</comment>
<evidence type="ECO:0000256" key="2">
    <source>
        <dbReference type="ARBA" id="ARBA00022723"/>
    </source>
</evidence>
<dbReference type="InterPro" id="IPR018957">
    <property type="entry name" value="Znf_C3HC4_RING-type"/>
</dbReference>
<keyword evidence="5" id="KW-0833">Ubl conjugation pathway</keyword>
<dbReference type="PROSITE" id="PS50089">
    <property type="entry name" value="ZF_RING_2"/>
    <property type="match status" value="2"/>
</dbReference>
<keyword evidence="1" id="KW-0597">Phosphoprotein</keyword>
<feature type="repeat" description="NHL" evidence="8">
    <location>
        <begin position="411"/>
        <end position="452"/>
    </location>
</feature>
<evidence type="ECO:0000259" key="11">
    <source>
        <dbReference type="PROSITE" id="PS50119"/>
    </source>
</evidence>
<dbReference type="PROSITE" id="PS51125">
    <property type="entry name" value="NHL"/>
    <property type="match status" value="9"/>
</dbReference>
<feature type="repeat" description="NHL" evidence="8">
    <location>
        <begin position="996"/>
        <end position="1039"/>
    </location>
</feature>
<reference evidence="12 13" key="1">
    <citation type="submission" date="2022-05" db="EMBL/GenBank/DDBJ databases">
        <authorList>
            <consortium name="Genoscope - CEA"/>
            <person name="William W."/>
        </authorList>
    </citation>
    <scope>NUCLEOTIDE SEQUENCE [LARGE SCALE GENOMIC DNA]</scope>
</reference>
<dbReference type="SUPFAM" id="SSF101898">
    <property type="entry name" value="NHL repeat"/>
    <property type="match status" value="2"/>
</dbReference>
<dbReference type="Pfam" id="PF01436">
    <property type="entry name" value="NHL"/>
    <property type="match status" value="5"/>
</dbReference>
<dbReference type="SMART" id="SM00336">
    <property type="entry name" value="BBOX"/>
    <property type="match status" value="2"/>
</dbReference>
<gene>
    <name evidence="12" type="ORF">PEVE_00006455</name>
</gene>
<dbReference type="SMART" id="SM00184">
    <property type="entry name" value="RING"/>
    <property type="match status" value="2"/>
</dbReference>
<evidence type="ECO:0000256" key="7">
    <source>
        <dbReference type="PROSITE-ProRule" id="PRU00024"/>
    </source>
</evidence>
<evidence type="ECO:0000256" key="9">
    <source>
        <dbReference type="SAM" id="Coils"/>
    </source>
</evidence>
<evidence type="ECO:0000256" key="6">
    <source>
        <dbReference type="ARBA" id="ARBA00022833"/>
    </source>
</evidence>
<dbReference type="InterPro" id="IPR050952">
    <property type="entry name" value="TRIM-NHL_E3_ligases"/>
</dbReference>
<feature type="repeat" description="NHL" evidence="8">
    <location>
        <begin position="503"/>
        <end position="548"/>
    </location>
</feature>
<evidence type="ECO:0000256" key="4">
    <source>
        <dbReference type="ARBA" id="ARBA00022771"/>
    </source>
</evidence>
<feature type="repeat" description="NHL" evidence="8">
    <location>
        <begin position="813"/>
        <end position="856"/>
    </location>
</feature>
<keyword evidence="9" id="KW-0175">Coiled coil</keyword>
<dbReference type="PROSITE" id="PS00518">
    <property type="entry name" value="ZF_RING_1"/>
    <property type="match status" value="2"/>
</dbReference>
<dbReference type="Gene3D" id="3.30.40.10">
    <property type="entry name" value="Zinc/RING finger domain, C3HC4 (zinc finger)"/>
    <property type="match status" value="2"/>
</dbReference>
<evidence type="ECO:0008006" key="14">
    <source>
        <dbReference type="Google" id="ProtNLM"/>
    </source>
</evidence>
<dbReference type="Pfam" id="PF00643">
    <property type="entry name" value="zf-B_box"/>
    <property type="match status" value="1"/>
</dbReference>
<dbReference type="SUPFAM" id="SSF57850">
    <property type="entry name" value="RING/U-box"/>
    <property type="match status" value="2"/>
</dbReference>
<dbReference type="PANTHER" id="PTHR24104:SF25">
    <property type="entry name" value="PROTEIN LIN-41"/>
    <property type="match status" value="1"/>
</dbReference>
<keyword evidence="13" id="KW-1185">Reference proteome</keyword>
<evidence type="ECO:0000256" key="5">
    <source>
        <dbReference type="ARBA" id="ARBA00022786"/>
    </source>
</evidence>
<evidence type="ECO:0000256" key="8">
    <source>
        <dbReference type="PROSITE-ProRule" id="PRU00504"/>
    </source>
</evidence>
<feature type="domain" description="RING-type" evidence="10">
    <location>
        <begin position="691"/>
        <end position="735"/>
    </location>
</feature>
<keyword evidence="4 7" id="KW-0863">Zinc-finger</keyword>
<dbReference type="Pfam" id="PF13445">
    <property type="entry name" value="zf-RING_UBOX"/>
    <property type="match status" value="1"/>
</dbReference>
<feature type="repeat" description="NHL" evidence="8">
    <location>
        <begin position="640"/>
        <end position="683"/>
    </location>
</feature>
<evidence type="ECO:0000259" key="10">
    <source>
        <dbReference type="PROSITE" id="PS50089"/>
    </source>
</evidence>
<dbReference type="Gene3D" id="3.30.160.60">
    <property type="entry name" value="Classic Zinc Finger"/>
    <property type="match status" value="1"/>
</dbReference>
<dbReference type="InterPro" id="IPR001841">
    <property type="entry name" value="Znf_RING"/>
</dbReference>
<keyword evidence="6" id="KW-0862">Zinc</keyword>
<dbReference type="EMBL" id="CALNXI010001416">
    <property type="protein sequence ID" value="CAH3168349.1"/>
    <property type="molecule type" value="Genomic_DNA"/>
</dbReference>
<keyword evidence="3" id="KW-0677">Repeat</keyword>
<organism evidence="12 13">
    <name type="scientific">Porites evermanni</name>
    <dbReference type="NCBI Taxonomy" id="104178"/>
    <lineage>
        <taxon>Eukaryota</taxon>
        <taxon>Metazoa</taxon>
        <taxon>Cnidaria</taxon>
        <taxon>Anthozoa</taxon>
        <taxon>Hexacorallia</taxon>
        <taxon>Scleractinia</taxon>
        <taxon>Fungiina</taxon>
        <taxon>Poritidae</taxon>
        <taxon>Porites</taxon>
    </lineage>
</organism>
<name>A0ABN8QPH1_9CNID</name>
<feature type="domain" description="RING-type" evidence="10">
    <location>
        <begin position="16"/>
        <end position="60"/>
    </location>
</feature>
<evidence type="ECO:0000313" key="13">
    <source>
        <dbReference type="Proteomes" id="UP001159427"/>
    </source>
</evidence>
<dbReference type="Gene3D" id="2.120.10.30">
    <property type="entry name" value="TolB, C-terminal domain"/>
    <property type="match status" value="4"/>
</dbReference>
<dbReference type="Pfam" id="PF00097">
    <property type="entry name" value="zf-C3HC4"/>
    <property type="match status" value="1"/>
</dbReference>
<dbReference type="PROSITE" id="PS50119">
    <property type="entry name" value="ZF_BBOX"/>
    <property type="match status" value="2"/>
</dbReference>
<evidence type="ECO:0000256" key="1">
    <source>
        <dbReference type="ARBA" id="ARBA00022553"/>
    </source>
</evidence>
<dbReference type="InterPro" id="IPR027370">
    <property type="entry name" value="Znf-RING_euk"/>
</dbReference>
<feature type="repeat" description="NHL" evidence="8">
    <location>
        <begin position="860"/>
        <end position="903"/>
    </location>
</feature>
<dbReference type="SMART" id="SM00502">
    <property type="entry name" value="BBC"/>
    <property type="match status" value="1"/>
</dbReference>
<dbReference type="PANTHER" id="PTHR24104">
    <property type="entry name" value="E3 UBIQUITIN-PROTEIN LIGASE NHLRC1-RELATED"/>
    <property type="match status" value="1"/>
</dbReference>
<feature type="repeat" description="NHL" evidence="8">
    <location>
        <begin position="595"/>
        <end position="635"/>
    </location>
</feature>
<evidence type="ECO:0000256" key="3">
    <source>
        <dbReference type="ARBA" id="ARBA00022737"/>
    </source>
</evidence>
<proteinExistence type="predicted"/>
<evidence type="ECO:0000313" key="12">
    <source>
        <dbReference type="EMBL" id="CAH3168349.1"/>
    </source>
</evidence>
<feature type="domain" description="B box-type" evidence="11">
    <location>
        <begin position="94"/>
        <end position="141"/>
    </location>
</feature>